<dbReference type="GO" id="GO:0003700">
    <property type="term" value="F:DNA-binding transcription factor activity"/>
    <property type="evidence" value="ECO:0007669"/>
    <property type="project" value="TreeGrafter"/>
</dbReference>
<dbReference type="GO" id="GO:0000976">
    <property type="term" value="F:transcription cis-regulatory region binding"/>
    <property type="evidence" value="ECO:0007669"/>
    <property type="project" value="TreeGrafter"/>
</dbReference>
<evidence type="ECO:0000256" key="2">
    <source>
        <dbReference type="ARBA" id="ARBA00023015"/>
    </source>
</evidence>
<name>A0A420F579_9ACTN</name>
<dbReference type="AlphaFoldDB" id="A0A420F579"/>
<dbReference type="PANTHER" id="PTHR30055:SF229">
    <property type="entry name" value="HTH-TYPE TRANSCRIPTIONAL REPRESSOR RV1474C"/>
    <property type="match status" value="1"/>
</dbReference>
<dbReference type="FunFam" id="1.10.10.60:FF:000141">
    <property type="entry name" value="TetR family transcriptional regulator"/>
    <property type="match status" value="1"/>
</dbReference>
<evidence type="ECO:0000256" key="3">
    <source>
        <dbReference type="ARBA" id="ARBA00023125"/>
    </source>
</evidence>
<dbReference type="GO" id="GO:0045892">
    <property type="term" value="P:negative regulation of DNA-templated transcription"/>
    <property type="evidence" value="ECO:0007669"/>
    <property type="project" value="UniProtKB-ARBA"/>
</dbReference>
<dbReference type="InterPro" id="IPR036271">
    <property type="entry name" value="Tet_transcr_reg_TetR-rel_C_sf"/>
</dbReference>
<dbReference type="InterPro" id="IPR039538">
    <property type="entry name" value="BetI_C"/>
</dbReference>
<dbReference type="Gene3D" id="1.10.357.10">
    <property type="entry name" value="Tetracycline Repressor, domain 2"/>
    <property type="match status" value="1"/>
</dbReference>
<reference evidence="7 8" key="1">
    <citation type="journal article" date="2018" name="Int. J. Syst. Evol. Microbiol.">
        <title>Micromonospora globbae sp. nov., an endophytic actinomycete isolated from roots of Globba winitii C. H. Wright.</title>
        <authorList>
            <person name="Kuncharoen N."/>
            <person name="Pittayakhajonwut P."/>
            <person name="Tanasupawat S."/>
        </authorList>
    </citation>
    <scope>NUCLEOTIDE SEQUENCE [LARGE SCALE GENOMIC DNA]</scope>
    <source>
        <strain evidence="7 8">WPS1-2</strain>
    </source>
</reference>
<feature type="domain" description="HTH tetR-type" evidence="6">
    <location>
        <begin position="13"/>
        <end position="73"/>
    </location>
</feature>
<dbReference type="InterPro" id="IPR009057">
    <property type="entry name" value="Homeodomain-like_sf"/>
</dbReference>
<feature type="DNA-binding region" description="H-T-H motif" evidence="5">
    <location>
        <begin position="36"/>
        <end position="55"/>
    </location>
</feature>
<evidence type="ECO:0000256" key="5">
    <source>
        <dbReference type="PROSITE-ProRule" id="PRU00335"/>
    </source>
</evidence>
<keyword evidence="2" id="KW-0805">Transcription regulation</keyword>
<gene>
    <name evidence="7" type="ORF">D7I43_07005</name>
</gene>
<evidence type="ECO:0000256" key="4">
    <source>
        <dbReference type="ARBA" id="ARBA00023163"/>
    </source>
</evidence>
<proteinExistence type="predicted"/>
<comment type="caution">
    <text evidence="7">The sequence shown here is derived from an EMBL/GenBank/DDBJ whole genome shotgun (WGS) entry which is preliminary data.</text>
</comment>
<sequence>MCGVPRVTEEHRAARRRQIVEAARRCFLREGFHRTSMQDVIAEAGLSVGAVYRYFPSKTDLINAIAEQAIGGASRVLEELAAQEPPLPLVEALDRILTYVETQLGDDGALRIAIQVWGEAQRDPALAAFVAEKYAGFRTAFGMLVRHAQAAGELPADADPDATAAALFGFVPGWFTQRILTGAPDRATYLAGVRALLDATPRR</sequence>
<organism evidence="7 8">
    <name type="scientific">Micromonospora globbae</name>
    <dbReference type="NCBI Taxonomy" id="1894969"/>
    <lineage>
        <taxon>Bacteria</taxon>
        <taxon>Bacillati</taxon>
        <taxon>Actinomycetota</taxon>
        <taxon>Actinomycetes</taxon>
        <taxon>Micromonosporales</taxon>
        <taxon>Micromonosporaceae</taxon>
        <taxon>Micromonospora</taxon>
    </lineage>
</organism>
<evidence type="ECO:0000313" key="7">
    <source>
        <dbReference type="EMBL" id="RKF28078.1"/>
    </source>
</evidence>
<dbReference type="EMBL" id="RAQQ01000004">
    <property type="protein sequence ID" value="RKF28078.1"/>
    <property type="molecule type" value="Genomic_DNA"/>
</dbReference>
<keyword evidence="1" id="KW-0678">Repressor</keyword>
<dbReference type="Pfam" id="PF00440">
    <property type="entry name" value="TetR_N"/>
    <property type="match status" value="1"/>
</dbReference>
<dbReference type="InterPro" id="IPR050109">
    <property type="entry name" value="HTH-type_TetR-like_transc_reg"/>
</dbReference>
<keyword evidence="4" id="KW-0804">Transcription</keyword>
<keyword evidence="3 5" id="KW-0238">DNA-binding</keyword>
<dbReference type="InterPro" id="IPR023772">
    <property type="entry name" value="DNA-bd_HTH_TetR-type_CS"/>
</dbReference>
<dbReference type="PROSITE" id="PS01081">
    <property type="entry name" value="HTH_TETR_1"/>
    <property type="match status" value="1"/>
</dbReference>
<dbReference type="InterPro" id="IPR001647">
    <property type="entry name" value="HTH_TetR"/>
</dbReference>
<dbReference type="SUPFAM" id="SSF46689">
    <property type="entry name" value="Homeodomain-like"/>
    <property type="match status" value="1"/>
</dbReference>
<evidence type="ECO:0000259" key="6">
    <source>
        <dbReference type="PROSITE" id="PS50977"/>
    </source>
</evidence>
<accession>A0A420F579</accession>
<dbReference type="SUPFAM" id="SSF48498">
    <property type="entry name" value="Tetracyclin repressor-like, C-terminal domain"/>
    <property type="match status" value="1"/>
</dbReference>
<dbReference type="Pfam" id="PF13977">
    <property type="entry name" value="TetR_C_6"/>
    <property type="match status" value="1"/>
</dbReference>
<dbReference type="OrthoDB" id="5242390at2"/>
<dbReference type="PROSITE" id="PS50977">
    <property type="entry name" value="HTH_TETR_2"/>
    <property type="match status" value="1"/>
</dbReference>
<dbReference type="PANTHER" id="PTHR30055">
    <property type="entry name" value="HTH-TYPE TRANSCRIPTIONAL REGULATOR RUTR"/>
    <property type="match status" value="1"/>
</dbReference>
<dbReference type="Proteomes" id="UP000285744">
    <property type="component" value="Unassembled WGS sequence"/>
</dbReference>
<evidence type="ECO:0000256" key="1">
    <source>
        <dbReference type="ARBA" id="ARBA00022491"/>
    </source>
</evidence>
<protein>
    <submittedName>
        <fullName evidence="7">TetR/AcrR family transcriptional regulator</fullName>
    </submittedName>
</protein>
<dbReference type="PRINTS" id="PR00455">
    <property type="entry name" value="HTHTETR"/>
</dbReference>
<evidence type="ECO:0000313" key="8">
    <source>
        <dbReference type="Proteomes" id="UP000285744"/>
    </source>
</evidence>